<evidence type="ECO:0008006" key="14">
    <source>
        <dbReference type="Google" id="ProtNLM"/>
    </source>
</evidence>
<keyword evidence="2" id="KW-0597">Phosphoprotein</keyword>
<feature type="domain" description="RING-type" evidence="10">
    <location>
        <begin position="16"/>
        <end position="59"/>
    </location>
</feature>
<evidence type="ECO:0000256" key="1">
    <source>
        <dbReference type="ARBA" id="ARBA00008518"/>
    </source>
</evidence>
<sequence length="1029" mass="116567">MDIKTLLANLHEEVSCSVCMVTFTEPKQLPCLYSFCLHCLEGIQRTSGRHDVITCPECRRESQVPGGKLKDLPNNFRINSLLDVLAIRECNSTGVKCGNCNKRRVESFYCFQCYSFWCDECITGHNIIRANKEHRVLALKDFEDQDIEVVLKRPAFCSRPGHEKKELEFFCKKCQETVCSSCVVTAHDGHVKVLLEEAANEKKSQVMSAIESRKANVQKMRNKISKIDEACHNIEANVAKVKRSAQQFAESMITVIEAKKQQIFSEADHEAQQSLQSLRAQRIDIENKVKNIETAVGKSETLIKRSTNAELAQIHKTLSTIIPKEVDDEREEEDCDLEGLRQFIFEENESLKKRTNDEGIGCIRTFSNKTKEDKSIAEGKGLTEAIVGIQANFVLTTRNAEGQQCYGKRDRVTAEIKNHQGHDCAAEVRVQNKKDGSYKISYFAKESGRLKAVVKVNEEQVRGSPFPVQVKPRQFRPVLSFGQQGSPTGMLNLPWGVAVNERDEIAVTERGNNRVQVFSSDGTYLRSFGRKGDKQGEFDNPAGITLHETKNIIVVDARNHRIQCFNEQGEYLKQFGGKGNLDHQLSNPLGLFVCSKGNIIVADSHNKSIKIFSCDGHYLSKFWGEGFFTFPLHCIQYDKYLIVSDYEEHCIKVFDKNGYFLYKFGKKGKRDGEFSYPHCLSVNKADHLMVCDAHNHRVQVFELSGKFITKFGSKGKSKGEFNLPISSAVLSDGRIVLSDSSSHCVKLFNEQGKQTRHFGGEGNLDYQLSNPLGLSVDNDGNIIVADSKNKSIKIFSPFGHFLRKLGGEGSFTFPFHCVQYDKYLIVSDAYEHCIKVFERNGLIKPLIMDIKTLLASLHKELSCSVCMVTFTEPKQLPCLHRFCLHCLVGIKRNSGHHDVITCPCRRESQVPGGNLKDLPANFRINSLLEVLAIKECSSTGVKCGNCDRRKVEGFYCFQCCVFWCEECITVHNLLRENKDHRVLALKDFEDHDIEDDLKRPRFVPDKATKRKNWNFSVRNKKKPFAVHAL</sequence>
<dbReference type="PANTHER" id="PTHR25462">
    <property type="entry name" value="BONUS, ISOFORM C-RELATED"/>
    <property type="match status" value="1"/>
</dbReference>
<dbReference type="Gene3D" id="2.120.10.30">
    <property type="entry name" value="TolB, C-terminal domain"/>
    <property type="match status" value="2"/>
</dbReference>
<dbReference type="Pfam" id="PF00643">
    <property type="entry name" value="zf-B_box"/>
    <property type="match status" value="1"/>
</dbReference>
<evidence type="ECO:0000259" key="10">
    <source>
        <dbReference type="PROSITE" id="PS50089"/>
    </source>
</evidence>
<dbReference type="Pfam" id="PF00630">
    <property type="entry name" value="Filamin"/>
    <property type="match status" value="1"/>
</dbReference>
<evidence type="ECO:0000256" key="2">
    <source>
        <dbReference type="ARBA" id="ARBA00022553"/>
    </source>
</evidence>
<keyword evidence="4" id="KW-0677">Repeat</keyword>
<proteinExistence type="inferred from homology"/>
<evidence type="ECO:0000259" key="11">
    <source>
        <dbReference type="PROSITE" id="PS50119"/>
    </source>
</evidence>
<gene>
    <name evidence="12" type="ORF">PMEA_00004122</name>
</gene>
<dbReference type="Gene3D" id="3.30.40.10">
    <property type="entry name" value="Zinc/RING finger domain, C3HC4 (zinc finger)"/>
    <property type="match status" value="2"/>
</dbReference>
<dbReference type="InterPro" id="IPR014756">
    <property type="entry name" value="Ig_E-set"/>
</dbReference>
<feature type="repeat" description="NHL" evidence="9">
    <location>
        <begin position="478"/>
        <end position="521"/>
    </location>
</feature>
<dbReference type="InterPro" id="IPR001258">
    <property type="entry name" value="NHL_repeat"/>
</dbReference>
<dbReference type="InterPro" id="IPR017868">
    <property type="entry name" value="Filamin/ABP280_repeat-like"/>
</dbReference>
<dbReference type="SUPFAM" id="SSF81296">
    <property type="entry name" value="E set domains"/>
    <property type="match status" value="1"/>
</dbReference>
<dbReference type="InterPro" id="IPR013083">
    <property type="entry name" value="Znf_RING/FYVE/PHD"/>
</dbReference>
<dbReference type="Gene3D" id="2.60.40.10">
    <property type="entry name" value="Immunoglobulins"/>
    <property type="match status" value="1"/>
</dbReference>
<evidence type="ECO:0000256" key="6">
    <source>
        <dbReference type="ARBA" id="ARBA00022833"/>
    </source>
</evidence>
<dbReference type="InterPro" id="IPR000315">
    <property type="entry name" value="Znf_B-box"/>
</dbReference>
<comment type="caution">
    <text evidence="12">The sequence shown here is derived from an EMBL/GenBank/DDBJ whole genome shotgun (WGS) entry which is preliminary data.</text>
</comment>
<dbReference type="SUPFAM" id="SSF57850">
    <property type="entry name" value="RING/U-box"/>
    <property type="match status" value="2"/>
</dbReference>
<evidence type="ECO:0000256" key="3">
    <source>
        <dbReference type="ARBA" id="ARBA00022723"/>
    </source>
</evidence>
<reference evidence="12 13" key="1">
    <citation type="submission" date="2022-05" db="EMBL/GenBank/DDBJ databases">
        <authorList>
            <consortium name="Genoscope - CEA"/>
            <person name="William W."/>
        </authorList>
    </citation>
    <scope>NUCLEOTIDE SEQUENCE [LARGE SCALE GENOMIC DNA]</scope>
</reference>
<dbReference type="PROSITE" id="PS00518">
    <property type="entry name" value="ZF_RING_1"/>
    <property type="match status" value="1"/>
</dbReference>
<feature type="domain" description="B box-type" evidence="11">
    <location>
        <begin position="152"/>
        <end position="195"/>
    </location>
</feature>
<feature type="repeat" description="NHL" evidence="9">
    <location>
        <begin position="708"/>
        <end position="751"/>
    </location>
</feature>
<keyword evidence="13" id="KW-1185">Reference proteome</keyword>
<feature type="repeat" description="Filamin" evidence="8">
    <location>
        <begin position="367"/>
        <end position="470"/>
    </location>
</feature>
<dbReference type="PANTHER" id="PTHR25462:SF291">
    <property type="entry name" value="E3 UBIQUITIN-PROTEIN LIGASE TRIM45"/>
    <property type="match status" value="1"/>
</dbReference>
<protein>
    <recommendedName>
        <fullName evidence="14">E3 ubiquitin-protein ligase TRIM71</fullName>
    </recommendedName>
</protein>
<keyword evidence="5 7" id="KW-0863">Zinc-finger</keyword>
<accession>A0AAU9WGW8</accession>
<dbReference type="GO" id="GO:0008270">
    <property type="term" value="F:zinc ion binding"/>
    <property type="evidence" value="ECO:0007669"/>
    <property type="project" value="UniProtKB-KW"/>
</dbReference>
<evidence type="ECO:0000256" key="8">
    <source>
        <dbReference type="PROSITE-ProRule" id="PRU00087"/>
    </source>
</evidence>
<feature type="repeat" description="NHL" evidence="9">
    <location>
        <begin position="758"/>
        <end position="798"/>
    </location>
</feature>
<evidence type="ECO:0000313" key="12">
    <source>
        <dbReference type="EMBL" id="CAH3109945.1"/>
    </source>
</evidence>
<feature type="repeat" description="NHL" evidence="9">
    <location>
        <begin position="661"/>
        <end position="704"/>
    </location>
</feature>
<dbReference type="SUPFAM" id="SSF101898">
    <property type="entry name" value="NHL repeat"/>
    <property type="match status" value="2"/>
</dbReference>
<evidence type="ECO:0000256" key="5">
    <source>
        <dbReference type="ARBA" id="ARBA00022771"/>
    </source>
</evidence>
<dbReference type="SMART" id="SM00557">
    <property type="entry name" value="IG_FLMN"/>
    <property type="match status" value="1"/>
</dbReference>
<evidence type="ECO:0000256" key="4">
    <source>
        <dbReference type="ARBA" id="ARBA00022737"/>
    </source>
</evidence>
<dbReference type="InterPro" id="IPR011042">
    <property type="entry name" value="6-blade_b-propeller_TolB-like"/>
</dbReference>
<dbReference type="InterPro" id="IPR001841">
    <property type="entry name" value="Znf_RING"/>
</dbReference>
<feature type="repeat" description="NHL" evidence="9">
    <location>
        <begin position="572"/>
        <end position="615"/>
    </location>
</feature>
<dbReference type="PROSITE" id="PS50119">
    <property type="entry name" value="ZF_BBOX"/>
    <property type="match status" value="3"/>
</dbReference>
<evidence type="ECO:0000313" key="13">
    <source>
        <dbReference type="Proteomes" id="UP001159428"/>
    </source>
</evidence>
<comment type="similarity">
    <text evidence="1">Belongs to the TRIM/RBCC family.</text>
</comment>
<keyword evidence="3" id="KW-0479">Metal-binding</keyword>
<dbReference type="SMART" id="SM00336">
    <property type="entry name" value="BBOX"/>
    <property type="match status" value="3"/>
</dbReference>
<dbReference type="InterPro" id="IPR047153">
    <property type="entry name" value="TRIM45/56/19-like"/>
</dbReference>
<dbReference type="Proteomes" id="UP001159428">
    <property type="component" value="Unassembled WGS sequence"/>
</dbReference>
<dbReference type="InterPro" id="IPR013783">
    <property type="entry name" value="Ig-like_fold"/>
</dbReference>
<dbReference type="Pfam" id="PF13445">
    <property type="entry name" value="zf-RING_UBOX"/>
    <property type="match status" value="2"/>
</dbReference>
<dbReference type="Gene3D" id="3.30.160.60">
    <property type="entry name" value="Classic Zinc Finger"/>
    <property type="match status" value="1"/>
</dbReference>
<keyword evidence="6" id="KW-0862">Zinc</keyword>
<dbReference type="SMART" id="SM00184">
    <property type="entry name" value="RING"/>
    <property type="match status" value="2"/>
</dbReference>
<dbReference type="PROSITE" id="PS51125">
    <property type="entry name" value="NHL"/>
    <property type="match status" value="6"/>
</dbReference>
<feature type="repeat" description="NHL" evidence="9">
    <location>
        <begin position="525"/>
        <end position="568"/>
    </location>
</feature>
<feature type="domain" description="B box-type" evidence="11">
    <location>
        <begin position="92"/>
        <end position="139"/>
    </location>
</feature>
<dbReference type="InterPro" id="IPR001298">
    <property type="entry name" value="Filamin/ABP280_rpt"/>
</dbReference>
<dbReference type="SUPFAM" id="SSF57845">
    <property type="entry name" value="B-box zinc-binding domain"/>
    <property type="match status" value="1"/>
</dbReference>
<dbReference type="InterPro" id="IPR027370">
    <property type="entry name" value="Znf-RING_euk"/>
</dbReference>
<feature type="domain" description="B box-type" evidence="11">
    <location>
        <begin position="938"/>
        <end position="985"/>
    </location>
</feature>
<dbReference type="PROSITE" id="PS50089">
    <property type="entry name" value="ZF_RING_2"/>
    <property type="match status" value="2"/>
</dbReference>
<dbReference type="AlphaFoldDB" id="A0AAU9WGW8"/>
<dbReference type="PROSITE" id="PS50194">
    <property type="entry name" value="FILAMIN_REPEAT"/>
    <property type="match status" value="1"/>
</dbReference>
<evidence type="ECO:0000256" key="7">
    <source>
        <dbReference type="PROSITE-ProRule" id="PRU00024"/>
    </source>
</evidence>
<dbReference type="InterPro" id="IPR017907">
    <property type="entry name" value="Znf_RING_CS"/>
</dbReference>
<feature type="domain" description="RING-type" evidence="10">
    <location>
        <begin position="863"/>
        <end position="906"/>
    </location>
</feature>
<evidence type="ECO:0000256" key="9">
    <source>
        <dbReference type="PROSITE-ProRule" id="PRU00504"/>
    </source>
</evidence>
<dbReference type="Pfam" id="PF01436">
    <property type="entry name" value="NHL"/>
    <property type="match status" value="5"/>
</dbReference>
<organism evidence="12 13">
    <name type="scientific">Pocillopora meandrina</name>
    <dbReference type="NCBI Taxonomy" id="46732"/>
    <lineage>
        <taxon>Eukaryota</taxon>
        <taxon>Metazoa</taxon>
        <taxon>Cnidaria</taxon>
        <taxon>Anthozoa</taxon>
        <taxon>Hexacorallia</taxon>
        <taxon>Scleractinia</taxon>
        <taxon>Astrocoeniina</taxon>
        <taxon>Pocilloporidae</taxon>
        <taxon>Pocillopora</taxon>
    </lineage>
</organism>
<name>A0AAU9WGW8_9CNID</name>
<dbReference type="EMBL" id="CALNXJ010000012">
    <property type="protein sequence ID" value="CAH3109945.1"/>
    <property type="molecule type" value="Genomic_DNA"/>
</dbReference>